<keyword evidence="5" id="KW-0862">Zinc</keyword>
<sequence length="278" mass="30817">MSSNLPRENPILPDEINNSYEHPLKDFLILAGSLCALLIATIYLIAWTAFWLAPRIPFEWEPSIAGIAAPKLNEQQKQQQAYLQDLANQLSASQPHPLPVTVHWLPDEDTPNAFAMVAGQLYVTGGLVKTVSSENALAMVIAHEYAHVEKRHPMILFLEQVSTGLLMSAVGIHDQISPLSQSAGLLTLMSFSRDMERAADNQAIELVRAYYGHTAGADEFFAKMQSKEDMPLWASALQTHPATSERLKRLQAEDDTEGKLTPLPSWMKRGADSLETED</sequence>
<comment type="cofactor">
    <cofactor evidence="1">
        <name>Zn(2+)</name>
        <dbReference type="ChEBI" id="CHEBI:29105"/>
    </cofactor>
</comment>
<keyword evidence="3" id="KW-0479">Metal-binding</keyword>
<dbReference type="GO" id="GO:0051603">
    <property type="term" value="P:proteolysis involved in protein catabolic process"/>
    <property type="evidence" value="ECO:0007669"/>
    <property type="project" value="TreeGrafter"/>
</dbReference>
<dbReference type="GO" id="GO:0046872">
    <property type="term" value="F:metal ion binding"/>
    <property type="evidence" value="ECO:0007669"/>
    <property type="project" value="UniProtKB-KW"/>
</dbReference>
<dbReference type="PANTHER" id="PTHR22726">
    <property type="entry name" value="METALLOENDOPEPTIDASE OMA1"/>
    <property type="match status" value="1"/>
</dbReference>
<proteinExistence type="predicted"/>
<keyword evidence="2" id="KW-0645">Protease</keyword>
<keyword evidence="8" id="KW-0472">Membrane</keyword>
<dbReference type="EMBL" id="CZQC01000072">
    <property type="protein sequence ID" value="CUS42878.1"/>
    <property type="molecule type" value="Genomic_DNA"/>
</dbReference>
<dbReference type="Pfam" id="PF01435">
    <property type="entry name" value="Peptidase_M48"/>
    <property type="match status" value="1"/>
</dbReference>
<gene>
    <name evidence="10" type="ORF">MGWOODY_Tha2752</name>
</gene>
<dbReference type="InterPro" id="IPR001915">
    <property type="entry name" value="Peptidase_M48"/>
</dbReference>
<evidence type="ECO:0000313" key="10">
    <source>
        <dbReference type="EMBL" id="CUS42878.1"/>
    </source>
</evidence>
<evidence type="ECO:0000259" key="9">
    <source>
        <dbReference type="Pfam" id="PF01435"/>
    </source>
</evidence>
<dbReference type="CDD" id="cd07332">
    <property type="entry name" value="M48C_Oma1_like"/>
    <property type="match status" value="1"/>
</dbReference>
<evidence type="ECO:0000256" key="7">
    <source>
        <dbReference type="SAM" id="MobiDB-lite"/>
    </source>
</evidence>
<evidence type="ECO:0000256" key="5">
    <source>
        <dbReference type="ARBA" id="ARBA00022833"/>
    </source>
</evidence>
<evidence type="ECO:0000256" key="4">
    <source>
        <dbReference type="ARBA" id="ARBA00022801"/>
    </source>
</evidence>
<feature type="region of interest" description="Disordered" evidence="7">
    <location>
        <begin position="244"/>
        <end position="278"/>
    </location>
</feature>
<dbReference type="InterPro" id="IPR051156">
    <property type="entry name" value="Mito/Outer_Membr_Metalloprot"/>
</dbReference>
<feature type="transmembrane region" description="Helical" evidence="8">
    <location>
        <begin position="27"/>
        <end position="53"/>
    </location>
</feature>
<protein>
    <submittedName>
        <fullName evidence="10">Peptidase, M48 family</fullName>
    </submittedName>
</protein>
<reference evidence="10" key="1">
    <citation type="submission" date="2015-10" db="EMBL/GenBank/DDBJ databases">
        <authorList>
            <person name="Gilbert D.G."/>
        </authorList>
    </citation>
    <scope>NUCLEOTIDE SEQUENCE</scope>
</reference>
<dbReference type="AlphaFoldDB" id="A0A160TG36"/>
<evidence type="ECO:0000256" key="8">
    <source>
        <dbReference type="SAM" id="Phobius"/>
    </source>
</evidence>
<dbReference type="GO" id="GO:0004222">
    <property type="term" value="F:metalloendopeptidase activity"/>
    <property type="evidence" value="ECO:0007669"/>
    <property type="project" value="InterPro"/>
</dbReference>
<evidence type="ECO:0000256" key="3">
    <source>
        <dbReference type="ARBA" id="ARBA00022723"/>
    </source>
</evidence>
<evidence type="ECO:0000256" key="1">
    <source>
        <dbReference type="ARBA" id="ARBA00001947"/>
    </source>
</evidence>
<keyword evidence="8" id="KW-1133">Transmembrane helix</keyword>
<keyword evidence="6" id="KW-0482">Metalloprotease</keyword>
<name>A0A160TG36_9ZZZZ</name>
<keyword evidence="4" id="KW-0378">Hydrolase</keyword>
<feature type="domain" description="Peptidase M48" evidence="9">
    <location>
        <begin position="78"/>
        <end position="253"/>
    </location>
</feature>
<dbReference type="Gene3D" id="3.30.2010.10">
    <property type="entry name" value="Metalloproteases ('zincins'), catalytic domain"/>
    <property type="match status" value="1"/>
</dbReference>
<keyword evidence="8" id="KW-0812">Transmembrane</keyword>
<dbReference type="PANTHER" id="PTHR22726:SF1">
    <property type="entry name" value="METALLOENDOPEPTIDASE OMA1, MITOCHONDRIAL"/>
    <property type="match status" value="1"/>
</dbReference>
<accession>A0A160TG36</accession>
<dbReference type="GO" id="GO:0016020">
    <property type="term" value="C:membrane"/>
    <property type="evidence" value="ECO:0007669"/>
    <property type="project" value="TreeGrafter"/>
</dbReference>
<organism evidence="10">
    <name type="scientific">hydrothermal vent metagenome</name>
    <dbReference type="NCBI Taxonomy" id="652676"/>
    <lineage>
        <taxon>unclassified sequences</taxon>
        <taxon>metagenomes</taxon>
        <taxon>ecological metagenomes</taxon>
    </lineage>
</organism>
<evidence type="ECO:0000256" key="2">
    <source>
        <dbReference type="ARBA" id="ARBA00022670"/>
    </source>
</evidence>
<evidence type="ECO:0000256" key="6">
    <source>
        <dbReference type="ARBA" id="ARBA00023049"/>
    </source>
</evidence>